<dbReference type="InterPro" id="IPR009057">
    <property type="entry name" value="Homeodomain-like_sf"/>
</dbReference>
<dbReference type="Gene3D" id="1.10.357.10">
    <property type="entry name" value="Tetracycline Repressor, domain 2"/>
    <property type="match status" value="1"/>
</dbReference>
<keyword evidence="2 4" id="KW-0238">DNA-binding</keyword>
<evidence type="ECO:0000256" key="2">
    <source>
        <dbReference type="ARBA" id="ARBA00023125"/>
    </source>
</evidence>
<evidence type="ECO:0000256" key="1">
    <source>
        <dbReference type="ARBA" id="ARBA00023015"/>
    </source>
</evidence>
<accession>A0ABY4N2B2</accession>
<sequence length="197" mass="21516">MTSPGAAPAAGTERNRRRDLLIAFADLVLEEGERAATLDAVAARAGVSKGGLLYHFPSQRKLRHGLAEFYLQQLDLEIEELLASGESPARWYLRTSSDYLSELERITAALVAIENTSTDEIRETLQRGRDRWAELIRDELGDDLTVVVIQLGDGIAYNAQVDGTGDAGGSASEFGTSARAERLLDALREYRASESMS</sequence>
<feature type="DNA-binding region" description="H-T-H motif" evidence="4">
    <location>
        <begin position="37"/>
        <end position="56"/>
    </location>
</feature>
<dbReference type="SUPFAM" id="SSF46689">
    <property type="entry name" value="Homeodomain-like"/>
    <property type="match status" value="1"/>
</dbReference>
<gene>
    <name evidence="6" type="ORF">M3M28_04155</name>
</gene>
<reference evidence="6" key="1">
    <citation type="submission" date="2022-05" db="EMBL/GenBank/DDBJ databases">
        <title>Complete genome sequence of toluene-degrading Gulosibacter sediminis strain ACHW.36C.</title>
        <authorList>
            <person name="Wai A.C."/>
            <person name="Lai G.K."/>
            <person name="Griffin S.D."/>
            <person name="Leung F.C."/>
        </authorList>
    </citation>
    <scope>NUCLEOTIDE SEQUENCE [LARGE SCALE GENOMIC DNA]</scope>
    <source>
        <strain evidence="6">ACHW.36C</strain>
    </source>
</reference>
<dbReference type="PROSITE" id="PS50977">
    <property type="entry name" value="HTH_TETR_2"/>
    <property type="match status" value="1"/>
</dbReference>
<name>A0ABY4N2B2_9MICO</name>
<dbReference type="PANTHER" id="PTHR30055">
    <property type="entry name" value="HTH-TYPE TRANSCRIPTIONAL REGULATOR RUTR"/>
    <property type="match status" value="1"/>
</dbReference>
<dbReference type="InterPro" id="IPR001647">
    <property type="entry name" value="HTH_TetR"/>
</dbReference>
<organism evidence="6">
    <name type="scientific">Gulosibacter sediminis</name>
    <dbReference type="NCBI Taxonomy" id="1729695"/>
    <lineage>
        <taxon>Bacteria</taxon>
        <taxon>Bacillati</taxon>
        <taxon>Actinomycetota</taxon>
        <taxon>Actinomycetes</taxon>
        <taxon>Micrococcales</taxon>
        <taxon>Microbacteriaceae</taxon>
        <taxon>Gulosibacter</taxon>
    </lineage>
</organism>
<evidence type="ECO:0000259" key="5">
    <source>
        <dbReference type="PROSITE" id="PS50977"/>
    </source>
</evidence>
<feature type="domain" description="HTH tetR-type" evidence="5">
    <location>
        <begin position="14"/>
        <end position="74"/>
    </location>
</feature>
<dbReference type="EMBL" id="CP097160">
    <property type="protein sequence ID" value="UQN15653.1"/>
    <property type="molecule type" value="Genomic_DNA"/>
</dbReference>
<keyword evidence="1" id="KW-0805">Transcription regulation</keyword>
<evidence type="ECO:0000256" key="4">
    <source>
        <dbReference type="PROSITE-ProRule" id="PRU00335"/>
    </source>
</evidence>
<keyword evidence="3" id="KW-0804">Transcription</keyword>
<dbReference type="Pfam" id="PF00440">
    <property type="entry name" value="TetR_N"/>
    <property type="match status" value="1"/>
</dbReference>
<dbReference type="PANTHER" id="PTHR30055:SF234">
    <property type="entry name" value="HTH-TYPE TRANSCRIPTIONAL REGULATOR BETI"/>
    <property type="match status" value="1"/>
</dbReference>
<dbReference type="InterPro" id="IPR050109">
    <property type="entry name" value="HTH-type_TetR-like_transc_reg"/>
</dbReference>
<proteinExistence type="predicted"/>
<evidence type="ECO:0000256" key="3">
    <source>
        <dbReference type="ARBA" id="ARBA00023163"/>
    </source>
</evidence>
<protein>
    <submittedName>
        <fullName evidence="6">TetR/AcrR family transcriptional regulator</fullName>
    </submittedName>
</protein>
<evidence type="ECO:0000313" key="6">
    <source>
        <dbReference type="EMBL" id="UQN15653.1"/>
    </source>
</evidence>